<keyword evidence="8" id="KW-0614">Plasmid</keyword>
<dbReference type="RefSeq" id="WP_076630894.1">
    <property type="nucleotide sequence ID" value="NZ_CP019318.1"/>
</dbReference>
<evidence type="ECO:0000256" key="5">
    <source>
        <dbReference type="ARBA" id="ARBA00023136"/>
    </source>
</evidence>
<keyword evidence="3" id="KW-0812">Transmembrane</keyword>
<keyword evidence="4" id="KW-1133">Transmembrane helix</keyword>
<dbReference type="Proteomes" id="UP000186336">
    <property type="component" value="Plasmid pDOK1-4-6"/>
</dbReference>
<evidence type="ECO:0000259" key="7">
    <source>
        <dbReference type="Pfam" id="PF02706"/>
    </source>
</evidence>
<dbReference type="OrthoDB" id="8114194at2"/>
<evidence type="ECO:0000256" key="6">
    <source>
        <dbReference type="SAM" id="Coils"/>
    </source>
</evidence>
<geneLocation type="plasmid" evidence="8 9">
    <name>pDOK1-4-6</name>
</geneLocation>
<dbReference type="Pfam" id="PF02706">
    <property type="entry name" value="Wzz"/>
    <property type="match status" value="1"/>
</dbReference>
<dbReference type="PANTHER" id="PTHR32309:SF31">
    <property type="entry name" value="CAPSULAR EXOPOLYSACCHARIDE FAMILY"/>
    <property type="match status" value="1"/>
</dbReference>
<dbReference type="InterPro" id="IPR003856">
    <property type="entry name" value="LPS_length_determ_N"/>
</dbReference>
<evidence type="ECO:0000313" key="8">
    <source>
        <dbReference type="EMBL" id="APX14326.1"/>
    </source>
</evidence>
<dbReference type="InterPro" id="IPR050445">
    <property type="entry name" value="Bact_polysacc_biosynth/exp"/>
</dbReference>
<evidence type="ECO:0000256" key="1">
    <source>
        <dbReference type="ARBA" id="ARBA00004651"/>
    </source>
</evidence>
<gene>
    <name evidence="8" type="ORF">BWR18_20995</name>
</gene>
<evidence type="ECO:0000256" key="2">
    <source>
        <dbReference type="ARBA" id="ARBA00022475"/>
    </source>
</evidence>
<keyword evidence="5" id="KW-0472">Membrane</keyword>
<feature type="domain" description="Polysaccharide chain length determinant N-terminal" evidence="7">
    <location>
        <begin position="5"/>
        <end position="82"/>
    </location>
</feature>
<keyword evidence="2" id="KW-1003">Cell membrane</keyword>
<dbReference type="AlphaFoldDB" id="A0A1P8N1Z2"/>
<evidence type="ECO:0000256" key="3">
    <source>
        <dbReference type="ARBA" id="ARBA00022692"/>
    </source>
</evidence>
<evidence type="ECO:0000256" key="4">
    <source>
        <dbReference type="ARBA" id="ARBA00022989"/>
    </source>
</evidence>
<keyword evidence="9" id="KW-1185">Reference proteome</keyword>
<dbReference type="GO" id="GO:0005886">
    <property type="term" value="C:plasma membrane"/>
    <property type="evidence" value="ECO:0007669"/>
    <property type="project" value="UniProtKB-SubCell"/>
</dbReference>
<name>A0A1P8N1Z2_9RHOB</name>
<accession>A0A1P8N1Z2</accession>
<sequence length="421" mass="47316">MTLPLRFYWMLLLRRMPLMMLIVLVCSGLAVFAAFKLPPVYSSMARLQVEAPKITIELGRNVVETEAGEQLQVIEEQLLTRANLLDIAQKYEVFEDIDAMTPDRIVEAMRESTSIRRSSGNNQATLMSISFSASRGSVAAEVVNDYVTLVLEANSFFRRERVENTVSFFAQETDRLADEIDAQSNRIIAFKNANVDALPEDLLYRQDRQSTLQERLSRLEQDRASIVSNRSEMIAVFEATGRLGSTVRRELSPEERRLQDLELELAEARTIYSETNPRLVQIVGQIEQLERSIAGAGPRDETDAESSEPSFLDLQLTEMDQRIQEIDLEIVRINAELEKLARALAATATNSITLERLERDLESIRTRYNTSVNNLNQARMAERVEVNAQGQRISLIEGAVVPQVPSGPPRMKIAVAGVGAV</sequence>
<dbReference type="PANTHER" id="PTHR32309">
    <property type="entry name" value="TYROSINE-PROTEIN KINASE"/>
    <property type="match status" value="1"/>
</dbReference>
<evidence type="ECO:0000313" key="9">
    <source>
        <dbReference type="Proteomes" id="UP000186336"/>
    </source>
</evidence>
<organism evidence="8 9">
    <name type="scientific">Tateyamaria omphalii</name>
    <dbReference type="NCBI Taxonomy" id="299262"/>
    <lineage>
        <taxon>Bacteria</taxon>
        <taxon>Pseudomonadati</taxon>
        <taxon>Pseudomonadota</taxon>
        <taxon>Alphaproteobacteria</taxon>
        <taxon>Rhodobacterales</taxon>
        <taxon>Roseobacteraceae</taxon>
        <taxon>Tateyamaria</taxon>
    </lineage>
</organism>
<reference evidence="8 9" key="1">
    <citation type="submission" date="2017-01" db="EMBL/GenBank/DDBJ databases">
        <title>Complete genome of Tateyamaria omphalii DOK1-4 isolated from seawater in Dokdo.</title>
        <authorList>
            <person name="Kim J.H."/>
            <person name="Chi W.-J."/>
        </authorList>
    </citation>
    <scope>NUCLEOTIDE SEQUENCE [LARGE SCALE GENOMIC DNA]</scope>
    <source>
        <strain evidence="8 9">DOK1-4</strain>
        <plasmid evidence="8 9">pDOK1-4-6</plasmid>
    </source>
</reference>
<proteinExistence type="predicted"/>
<keyword evidence="6" id="KW-0175">Coiled coil</keyword>
<protein>
    <recommendedName>
        <fullName evidence="7">Polysaccharide chain length determinant N-terminal domain-containing protein</fullName>
    </recommendedName>
</protein>
<feature type="coiled-coil region" evidence="6">
    <location>
        <begin position="316"/>
        <end position="374"/>
    </location>
</feature>
<comment type="subcellular location">
    <subcellularLocation>
        <location evidence="1">Cell membrane</location>
        <topology evidence="1">Multi-pass membrane protein</topology>
    </subcellularLocation>
</comment>
<dbReference type="EMBL" id="CP019318">
    <property type="protein sequence ID" value="APX14326.1"/>
    <property type="molecule type" value="Genomic_DNA"/>
</dbReference>
<dbReference type="KEGG" id="tom:BWR18_20995"/>